<dbReference type="RefSeq" id="WP_002709263.1">
    <property type="nucleotide sequence ID" value="NZ_JH651384.1"/>
</dbReference>
<comment type="caution">
    <text evidence="5">Lacks conserved residue(s) required for the propagation of feature annotation.</text>
</comment>
<feature type="binding site" evidence="5">
    <location>
        <position position="36"/>
    </location>
    <ligand>
        <name>AMP</name>
        <dbReference type="ChEBI" id="CHEBI:456215"/>
    </ligand>
</feature>
<evidence type="ECO:0000256" key="3">
    <source>
        <dbReference type="ARBA" id="ARBA00022741"/>
    </source>
</evidence>
<comment type="subunit">
    <text evidence="5 7">Monomer.</text>
</comment>
<evidence type="ECO:0000259" key="8">
    <source>
        <dbReference type="Pfam" id="PF05191"/>
    </source>
</evidence>
<dbReference type="NCBIfam" id="NF011100">
    <property type="entry name" value="PRK14527.1"/>
    <property type="match status" value="1"/>
</dbReference>
<dbReference type="InterPro" id="IPR033690">
    <property type="entry name" value="Adenylat_kinase_CS"/>
</dbReference>
<reference evidence="10" key="1">
    <citation type="journal article" date="2011" name="Stand. Genomic Sci.">
        <title>Genome sequence of the filamentous, gliding Thiothrix nivea neotype strain (JP2(T)).</title>
        <authorList>
            <person name="Lapidus A."/>
            <person name="Nolan M."/>
            <person name="Lucas S."/>
            <person name="Glavina Del Rio T."/>
            <person name="Tice H."/>
            <person name="Cheng J.F."/>
            <person name="Tapia R."/>
            <person name="Han C."/>
            <person name="Goodwin L."/>
            <person name="Pitluck S."/>
            <person name="Liolios K."/>
            <person name="Pagani I."/>
            <person name="Ivanova N."/>
            <person name="Huntemann M."/>
            <person name="Mavromatis K."/>
            <person name="Mikhailova N."/>
            <person name="Pati A."/>
            <person name="Chen A."/>
            <person name="Palaniappan K."/>
            <person name="Land M."/>
            <person name="Brambilla E.M."/>
            <person name="Rohde M."/>
            <person name="Abt B."/>
            <person name="Verbarg S."/>
            <person name="Goker M."/>
            <person name="Bristow J."/>
            <person name="Eisen J.A."/>
            <person name="Markowitz V."/>
            <person name="Hugenholtz P."/>
            <person name="Kyrpides N.C."/>
            <person name="Klenk H.P."/>
            <person name="Woyke T."/>
        </authorList>
    </citation>
    <scope>NUCLEOTIDE SEQUENCE [LARGE SCALE GENOMIC DNA]</scope>
    <source>
        <strain evidence="10">ATCC 35100 / DSM 5205 / JP2</strain>
    </source>
</reference>
<dbReference type="EMBL" id="JH651384">
    <property type="protein sequence ID" value="EIJ35357.1"/>
    <property type="molecule type" value="Genomic_DNA"/>
</dbReference>
<evidence type="ECO:0000256" key="5">
    <source>
        <dbReference type="HAMAP-Rule" id="MF_00235"/>
    </source>
</evidence>
<dbReference type="EC" id="2.7.4.3" evidence="5 7"/>
<dbReference type="InterPro" id="IPR027417">
    <property type="entry name" value="P-loop_NTPase"/>
</dbReference>
<dbReference type="PANTHER" id="PTHR23359">
    <property type="entry name" value="NUCLEOTIDE KINASE"/>
    <property type="match status" value="1"/>
</dbReference>
<keyword evidence="3 5" id="KW-0547">Nucleotide-binding</keyword>
<evidence type="ECO:0000256" key="7">
    <source>
        <dbReference type="RuleBase" id="RU003331"/>
    </source>
</evidence>
<comment type="function">
    <text evidence="5">Catalyzes the reversible transfer of the terminal phosphate group between ATP and AMP. Plays an important role in cellular energy homeostasis and in adenine nucleotide metabolism.</text>
</comment>
<keyword evidence="10" id="KW-1185">Reference proteome</keyword>
<evidence type="ECO:0000256" key="2">
    <source>
        <dbReference type="ARBA" id="ARBA00022727"/>
    </source>
</evidence>
<dbReference type="Gene3D" id="3.40.50.300">
    <property type="entry name" value="P-loop containing nucleotide triphosphate hydrolases"/>
    <property type="match status" value="1"/>
</dbReference>
<proteinExistence type="inferred from homology"/>
<feature type="binding site" evidence="5">
    <location>
        <position position="92"/>
    </location>
    <ligand>
        <name>AMP</name>
        <dbReference type="ChEBI" id="CHEBI:456215"/>
    </ligand>
</feature>
<dbReference type="InterPro" id="IPR006259">
    <property type="entry name" value="Adenyl_kin_sub"/>
</dbReference>
<evidence type="ECO:0000256" key="4">
    <source>
        <dbReference type="ARBA" id="ARBA00022777"/>
    </source>
</evidence>
<dbReference type="GO" id="GO:0044209">
    <property type="term" value="P:AMP salvage"/>
    <property type="evidence" value="ECO:0007669"/>
    <property type="project" value="UniProtKB-UniRule"/>
</dbReference>
<feature type="binding site" evidence="5">
    <location>
        <position position="31"/>
    </location>
    <ligand>
        <name>AMP</name>
        <dbReference type="ChEBI" id="CHEBI:456215"/>
    </ligand>
</feature>
<feature type="binding site" evidence="5">
    <location>
        <position position="156"/>
    </location>
    <ligand>
        <name>AMP</name>
        <dbReference type="ChEBI" id="CHEBI:456215"/>
    </ligand>
</feature>
<dbReference type="UniPathway" id="UPA00588">
    <property type="reaction ID" value="UER00649"/>
</dbReference>
<feature type="region of interest" description="LID" evidence="5">
    <location>
        <begin position="122"/>
        <end position="159"/>
    </location>
</feature>
<feature type="binding site" evidence="5">
    <location>
        <begin position="57"/>
        <end position="59"/>
    </location>
    <ligand>
        <name>AMP</name>
        <dbReference type="ChEBI" id="CHEBI:456215"/>
    </ligand>
</feature>
<evidence type="ECO:0000313" key="10">
    <source>
        <dbReference type="Proteomes" id="UP000005317"/>
    </source>
</evidence>
<dbReference type="Pfam" id="PF05191">
    <property type="entry name" value="ADK_lid"/>
    <property type="match status" value="1"/>
</dbReference>
<feature type="region of interest" description="NMP" evidence="5">
    <location>
        <begin position="30"/>
        <end position="59"/>
    </location>
</feature>
<comment type="subcellular location">
    <subcellularLocation>
        <location evidence="5 7">Cytoplasm</location>
    </subcellularLocation>
</comment>
<evidence type="ECO:0000256" key="1">
    <source>
        <dbReference type="ARBA" id="ARBA00022679"/>
    </source>
</evidence>
<dbReference type="AlphaFoldDB" id="A0A656HFX6"/>
<evidence type="ECO:0000313" key="9">
    <source>
        <dbReference type="EMBL" id="EIJ35357.1"/>
    </source>
</evidence>
<dbReference type="PRINTS" id="PR00094">
    <property type="entry name" value="ADENYLTKNASE"/>
</dbReference>
<feature type="binding site" evidence="5">
    <location>
        <begin position="132"/>
        <end position="133"/>
    </location>
    <ligand>
        <name>ATP</name>
        <dbReference type="ChEBI" id="CHEBI:30616"/>
    </ligand>
</feature>
<dbReference type="NCBIfam" id="TIGR01351">
    <property type="entry name" value="adk"/>
    <property type="match status" value="1"/>
</dbReference>
<dbReference type="SUPFAM" id="SSF52540">
    <property type="entry name" value="P-loop containing nucleoside triphosphate hydrolases"/>
    <property type="match status" value="1"/>
</dbReference>
<dbReference type="InterPro" id="IPR007862">
    <property type="entry name" value="Adenylate_kinase_lid-dom"/>
</dbReference>
<evidence type="ECO:0000256" key="6">
    <source>
        <dbReference type="RuleBase" id="RU003330"/>
    </source>
</evidence>
<dbReference type="NCBIfam" id="NF001379">
    <property type="entry name" value="PRK00279.1-1"/>
    <property type="match status" value="1"/>
</dbReference>
<keyword evidence="2 5" id="KW-0545">Nucleotide biosynthesis</keyword>
<accession>A0A656HFX6</accession>
<keyword evidence="5" id="KW-0963">Cytoplasm</keyword>
<dbReference type="InterPro" id="IPR000850">
    <property type="entry name" value="Adenylat/UMP-CMP_kin"/>
</dbReference>
<feature type="binding site" evidence="5">
    <location>
        <position position="167"/>
    </location>
    <ligand>
        <name>AMP</name>
        <dbReference type="ChEBI" id="CHEBI:456215"/>
    </ligand>
</feature>
<comment type="similarity">
    <text evidence="5 6">Belongs to the adenylate kinase family.</text>
</comment>
<feature type="binding site" evidence="5">
    <location>
        <begin position="85"/>
        <end position="88"/>
    </location>
    <ligand>
        <name>AMP</name>
        <dbReference type="ChEBI" id="CHEBI:456215"/>
    </ligand>
</feature>
<dbReference type="HAMAP" id="MF_00235">
    <property type="entry name" value="Adenylate_kinase_Adk"/>
    <property type="match status" value="1"/>
</dbReference>
<dbReference type="NCBIfam" id="NF001381">
    <property type="entry name" value="PRK00279.1-3"/>
    <property type="match status" value="1"/>
</dbReference>
<dbReference type="Proteomes" id="UP000005317">
    <property type="component" value="Unassembled WGS sequence"/>
</dbReference>
<keyword evidence="1 5" id="KW-0808">Transferase</keyword>
<keyword evidence="4 5" id="KW-0418">Kinase</keyword>
<dbReference type="GO" id="GO:0005737">
    <property type="term" value="C:cytoplasm"/>
    <property type="evidence" value="ECO:0007669"/>
    <property type="project" value="UniProtKB-SubCell"/>
</dbReference>
<feature type="domain" description="Adenylate kinase active site lid" evidence="8">
    <location>
        <begin position="123"/>
        <end position="158"/>
    </location>
</feature>
<dbReference type="PROSITE" id="PS00113">
    <property type="entry name" value="ADENYLATE_KINASE"/>
    <property type="match status" value="1"/>
</dbReference>
<organism evidence="9 10">
    <name type="scientific">Thiothrix nivea (strain ATCC 35100 / DSM 5205 / JP2)</name>
    <dbReference type="NCBI Taxonomy" id="870187"/>
    <lineage>
        <taxon>Bacteria</taxon>
        <taxon>Pseudomonadati</taxon>
        <taxon>Pseudomonadota</taxon>
        <taxon>Gammaproteobacteria</taxon>
        <taxon>Thiotrichales</taxon>
        <taxon>Thiotrichaceae</taxon>
        <taxon>Thiothrix</taxon>
    </lineage>
</organism>
<dbReference type="Pfam" id="PF00406">
    <property type="entry name" value="ADK"/>
    <property type="match status" value="1"/>
</dbReference>
<dbReference type="NCBIfam" id="NF001380">
    <property type="entry name" value="PRK00279.1-2"/>
    <property type="match status" value="1"/>
</dbReference>
<name>A0A656HFX6_THINJ</name>
<protein>
    <recommendedName>
        <fullName evidence="5 7">Adenylate kinase</fullName>
        <shortName evidence="5">AK</shortName>
        <ecNumber evidence="5 7">2.7.4.3</ecNumber>
    </recommendedName>
    <alternativeName>
        <fullName evidence="5">ATP-AMP transphosphorylase</fullName>
    </alternativeName>
    <alternativeName>
        <fullName evidence="5">ATP:AMP phosphotransferase</fullName>
    </alternativeName>
    <alternativeName>
        <fullName evidence="5">Adenylate monophosphate kinase</fullName>
    </alternativeName>
</protein>
<feature type="binding site" evidence="5">
    <location>
        <position position="123"/>
    </location>
    <ligand>
        <name>ATP</name>
        <dbReference type="ChEBI" id="CHEBI:30616"/>
    </ligand>
</feature>
<keyword evidence="5 7" id="KW-0067">ATP-binding</keyword>
<feature type="binding site" evidence="5">
    <location>
        <position position="203"/>
    </location>
    <ligand>
        <name>ATP</name>
        <dbReference type="ChEBI" id="CHEBI:30616"/>
    </ligand>
</feature>
<gene>
    <name evidence="5" type="primary">adk</name>
    <name evidence="9" type="ORF">Thini_2820</name>
</gene>
<comment type="domain">
    <text evidence="5">Consists of three domains, a large central CORE domain and two small peripheral domains, NMPbind and LID, which undergo movements during catalysis. The LID domain closes over the site of phosphoryl transfer upon ATP binding. Assembling and dissambling the active center during each catalytic cycle provides an effective means to prevent ATP hydrolysis.</text>
</comment>
<dbReference type="GO" id="GO:0005524">
    <property type="term" value="F:ATP binding"/>
    <property type="evidence" value="ECO:0007669"/>
    <property type="project" value="UniProtKB-UniRule"/>
</dbReference>
<feature type="binding site" evidence="5">
    <location>
        <begin position="10"/>
        <end position="15"/>
    </location>
    <ligand>
        <name>ATP</name>
        <dbReference type="ChEBI" id="CHEBI:30616"/>
    </ligand>
</feature>
<dbReference type="FunFam" id="3.40.50.300:FF:000106">
    <property type="entry name" value="Adenylate kinase mitochondrial"/>
    <property type="match status" value="1"/>
</dbReference>
<dbReference type="GO" id="GO:0004017">
    <property type="term" value="F:AMP kinase activity"/>
    <property type="evidence" value="ECO:0007669"/>
    <property type="project" value="UniProtKB-UniRule"/>
</dbReference>
<comment type="catalytic activity">
    <reaction evidence="5 7">
        <text>AMP + ATP = 2 ADP</text>
        <dbReference type="Rhea" id="RHEA:12973"/>
        <dbReference type="ChEBI" id="CHEBI:30616"/>
        <dbReference type="ChEBI" id="CHEBI:456215"/>
        <dbReference type="ChEBI" id="CHEBI:456216"/>
        <dbReference type="EC" id="2.7.4.3"/>
    </reaction>
</comment>
<sequence>MKIILLGGPGAGKGTQAGYIKEKYNIPQISTGDMLRAAVKAGTPLGIEAKKVMDAGGLVSDDIILGLVKERTAEADCANGFLFDGFPRTLAQAESLKTQGVDIDAVVEIAVDDAEIVRRMSGRRVHVASGRTYHVIFNPPKVEGKDDETGEDLIQRADDSEETVLKRLEVYHSQTAPLIQYYSDWAASGEAKAPRYIRIEGIGKVDEIRDQIFAALG</sequence>
<comment type="pathway">
    <text evidence="5">Purine metabolism; AMP biosynthesis via salvage pathway; AMP from ADP: step 1/1.</text>
</comment>
<dbReference type="CDD" id="cd01428">
    <property type="entry name" value="ADK"/>
    <property type="match status" value="1"/>
</dbReference>
<dbReference type="OrthoDB" id="9805030at2"/>